<evidence type="ECO:0000256" key="1">
    <source>
        <dbReference type="SAM" id="SignalP"/>
    </source>
</evidence>
<dbReference type="EMBL" id="ML119167">
    <property type="protein sequence ID" value="RPB08191.1"/>
    <property type="molecule type" value="Genomic_DNA"/>
</dbReference>
<dbReference type="OrthoDB" id="10483026at2759"/>
<evidence type="ECO:0000313" key="3">
    <source>
        <dbReference type="Proteomes" id="UP000277580"/>
    </source>
</evidence>
<reference evidence="2 3" key="1">
    <citation type="journal article" date="2018" name="Nat. Ecol. Evol.">
        <title>Pezizomycetes genomes reveal the molecular basis of ectomycorrhizal truffle lifestyle.</title>
        <authorList>
            <person name="Murat C."/>
            <person name="Payen T."/>
            <person name="Noel B."/>
            <person name="Kuo A."/>
            <person name="Morin E."/>
            <person name="Chen J."/>
            <person name="Kohler A."/>
            <person name="Krizsan K."/>
            <person name="Balestrini R."/>
            <person name="Da Silva C."/>
            <person name="Montanini B."/>
            <person name="Hainaut M."/>
            <person name="Levati E."/>
            <person name="Barry K.W."/>
            <person name="Belfiori B."/>
            <person name="Cichocki N."/>
            <person name="Clum A."/>
            <person name="Dockter R.B."/>
            <person name="Fauchery L."/>
            <person name="Guy J."/>
            <person name="Iotti M."/>
            <person name="Le Tacon F."/>
            <person name="Lindquist E.A."/>
            <person name="Lipzen A."/>
            <person name="Malagnac F."/>
            <person name="Mello A."/>
            <person name="Molinier V."/>
            <person name="Miyauchi S."/>
            <person name="Poulain J."/>
            <person name="Riccioni C."/>
            <person name="Rubini A."/>
            <person name="Sitrit Y."/>
            <person name="Splivallo R."/>
            <person name="Traeger S."/>
            <person name="Wang M."/>
            <person name="Zifcakova L."/>
            <person name="Wipf D."/>
            <person name="Zambonelli A."/>
            <person name="Paolocci F."/>
            <person name="Nowrousian M."/>
            <person name="Ottonello S."/>
            <person name="Baldrian P."/>
            <person name="Spatafora J.W."/>
            <person name="Henrissat B."/>
            <person name="Nagy L.G."/>
            <person name="Aury J.M."/>
            <person name="Wincker P."/>
            <person name="Grigoriev I.V."/>
            <person name="Bonfante P."/>
            <person name="Martin F.M."/>
        </authorList>
    </citation>
    <scope>NUCLEOTIDE SEQUENCE [LARGE SCALE GENOMIC DNA]</scope>
    <source>
        <strain evidence="2 3">CCBAS932</strain>
    </source>
</reference>
<feature type="chain" id="PRO_5018185001" evidence="1">
    <location>
        <begin position="18"/>
        <end position="94"/>
    </location>
</feature>
<feature type="signal peptide" evidence="1">
    <location>
        <begin position="1"/>
        <end position="17"/>
    </location>
</feature>
<dbReference type="InParanoid" id="A0A3N4KIJ5"/>
<proteinExistence type="predicted"/>
<name>A0A3N4KIJ5_9PEZI</name>
<protein>
    <submittedName>
        <fullName evidence="2">Uncharacterized protein</fullName>
    </submittedName>
</protein>
<accession>A0A3N4KIJ5</accession>
<gene>
    <name evidence="2" type="ORF">P167DRAFT_578551</name>
</gene>
<dbReference type="AlphaFoldDB" id="A0A3N4KIJ5"/>
<keyword evidence="3" id="KW-1185">Reference proteome</keyword>
<evidence type="ECO:0000313" key="2">
    <source>
        <dbReference type="EMBL" id="RPB08191.1"/>
    </source>
</evidence>
<sequence length="94" mass="9847">MQLTTVLLLSLTALINAAPAPVPAPADSAQAFSYTSCLTVSYDTPQGIAFYQIENKDSATFAANCKKCIGTTTGCGTSDTVCKNNKFNECAKTL</sequence>
<organism evidence="2 3">
    <name type="scientific">Morchella conica CCBAS932</name>
    <dbReference type="NCBI Taxonomy" id="1392247"/>
    <lineage>
        <taxon>Eukaryota</taxon>
        <taxon>Fungi</taxon>
        <taxon>Dikarya</taxon>
        <taxon>Ascomycota</taxon>
        <taxon>Pezizomycotina</taxon>
        <taxon>Pezizomycetes</taxon>
        <taxon>Pezizales</taxon>
        <taxon>Morchellaceae</taxon>
        <taxon>Morchella</taxon>
    </lineage>
</organism>
<keyword evidence="1" id="KW-0732">Signal</keyword>
<dbReference type="Proteomes" id="UP000277580">
    <property type="component" value="Unassembled WGS sequence"/>
</dbReference>